<reference evidence="2" key="1">
    <citation type="submission" date="2017-09" db="EMBL/GenBank/DDBJ databases">
        <title>Depth-based differentiation of microbial function through sediment-hosted aquifers and enrichment of novel symbionts in the deep terrestrial subsurface.</title>
        <authorList>
            <person name="Probst A.J."/>
            <person name="Ladd B."/>
            <person name="Jarett J.K."/>
            <person name="Geller-Mcgrath D.E."/>
            <person name="Sieber C.M.K."/>
            <person name="Emerson J.B."/>
            <person name="Anantharaman K."/>
            <person name="Thomas B.C."/>
            <person name="Malmstrom R."/>
            <person name="Stieglmeier M."/>
            <person name="Klingl A."/>
            <person name="Woyke T."/>
            <person name="Ryan C.M."/>
            <person name="Banfield J.F."/>
        </authorList>
    </citation>
    <scope>NUCLEOTIDE SEQUENCE [LARGE SCALE GENOMIC DNA]</scope>
</reference>
<proteinExistence type="predicted"/>
<dbReference type="AlphaFoldDB" id="A0A2M7SF53"/>
<dbReference type="EMBL" id="PFMR01000062">
    <property type="protein sequence ID" value="PIZ17933.1"/>
    <property type="molecule type" value="Genomic_DNA"/>
</dbReference>
<accession>A0A2M7SF53</accession>
<dbReference type="SUPFAM" id="SSF51726">
    <property type="entry name" value="UROD/MetE-like"/>
    <property type="match status" value="1"/>
</dbReference>
<protein>
    <recommendedName>
        <fullName evidence="3">Uroporphyrinogen decarboxylase (URO-D) domain-containing protein</fullName>
    </recommendedName>
</protein>
<dbReference type="InterPro" id="IPR038071">
    <property type="entry name" value="UROD/MetE-like_sf"/>
</dbReference>
<gene>
    <name evidence="1" type="ORF">COY52_02020</name>
</gene>
<evidence type="ECO:0000313" key="1">
    <source>
        <dbReference type="EMBL" id="PIZ17933.1"/>
    </source>
</evidence>
<organism evidence="1 2">
    <name type="scientific">Candidatus Desantisbacteria bacterium CG_4_10_14_0_8_um_filter_48_22</name>
    <dbReference type="NCBI Taxonomy" id="1974543"/>
    <lineage>
        <taxon>Bacteria</taxon>
        <taxon>Candidatus Desantisiibacteriota</taxon>
    </lineage>
</organism>
<sequence>MLYKEDWEQAQKRFKALWKREIIDRVAVQVTAPRKDSAGSSSWDGWMLMRERDNPEIAIAEFEKYCAMTYFGGEAFPQLWINFGPGFMATYIGAEPKFAPDTVWFETPKEWQELKDVRFDAENKWWKLTKKCTELSSAAGKGKWITGTTDLGGPLDIAASLRGTQALLLDLVECPDRVKALTKNINSLWADYYNGFFEITKKNGMEGTGAWMGLWSPRKWYPFQCDFSAMISPEMFKEFVVPDLLEQCRYLDNPIYHWDGPGQIPHLDLLLDIPKLDGIQWVPGAGQPGCESRKWFPLYKRIQEKKKMLILGGIPPNNIEELLKEISPKGLLISTWAASEDEAKDLLSKAAKWSAR</sequence>
<evidence type="ECO:0008006" key="3">
    <source>
        <dbReference type="Google" id="ProtNLM"/>
    </source>
</evidence>
<evidence type="ECO:0000313" key="2">
    <source>
        <dbReference type="Proteomes" id="UP000229307"/>
    </source>
</evidence>
<comment type="caution">
    <text evidence="1">The sequence shown here is derived from an EMBL/GenBank/DDBJ whole genome shotgun (WGS) entry which is preliminary data.</text>
</comment>
<dbReference type="Gene3D" id="3.20.20.210">
    <property type="match status" value="1"/>
</dbReference>
<name>A0A2M7SF53_9BACT</name>
<dbReference type="Proteomes" id="UP000229307">
    <property type="component" value="Unassembled WGS sequence"/>
</dbReference>